<reference evidence="2" key="1">
    <citation type="submission" date="2021-07" db="EMBL/GenBank/DDBJ databases">
        <authorList>
            <person name="Catto M.A."/>
            <person name="Jacobson A."/>
            <person name="Kennedy G."/>
            <person name="Labadie P."/>
            <person name="Hunt B.G."/>
            <person name="Srinivasan R."/>
        </authorList>
    </citation>
    <scope>NUCLEOTIDE SEQUENCE</scope>
    <source>
        <strain evidence="2">PL_HMW_Pooled</strain>
        <tissue evidence="2">Head</tissue>
    </source>
</reference>
<sequence length="84" mass="10099">MTSFQNISMGQRFYVFKYHSLVFIQGTIVQLQMYLLINISLQLLRDDINSSCIEFSGQVIPFHLYIFKIETNFLSFRRIWIILR</sequence>
<protein>
    <submittedName>
        <fullName evidence="2">Ribonucleoside-diphosphate reductase large subunit</fullName>
    </submittedName>
</protein>
<organism evidence="2 3">
    <name type="scientific">Frankliniella fusca</name>
    <dbReference type="NCBI Taxonomy" id="407009"/>
    <lineage>
        <taxon>Eukaryota</taxon>
        <taxon>Metazoa</taxon>
        <taxon>Ecdysozoa</taxon>
        <taxon>Arthropoda</taxon>
        <taxon>Hexapoda</taxon>
        <taxon>Insecta</taxon>
        <taxon>Pterygota</taxon>
        <taxon>Neoptera</taxon>
        <taxon>Paraneoptera</taxon>
        <taxon>Thysanoptera</taxon>
        <taxon>Terebrantia</taxon>
        <taxon>Thripoidea</taxon>
        <taxon>Thripidae</taxon>
        <taxon>Frankliniella</taxon>
    </lineage>
</organism>
<name>A0AAE1LBU3_9NEOP</name>
<keyword evidence="1" id="KW-0812">Transmembrane</keyword>
<evidence type="ECO:0000313" key="2">
    <source>
        <dbReference type="EMBL" id="KAK3912382.1"/>
    </source>
</evidence>
<evidence type="ECO:0000256" key="1">
    <source>
        <dbReference type="SAM" id="Phobius"/>
    </source>
</evidence>
<dbReference type="EMBL" id="JAHWGI010000293">
    <property type="protein sequence ID" value="KAK3912382.1"/>
    <property type="molecule type" value="Genomic_DNA"/>
</dbReference>
<dbReference type="AlphaFoldDB" id="A0AAE1LBU3"/>
<evidence type="ECO:0000313" key="3">
    <source>
        <dbReference type="Proteomes" id="UP001219518"/>
    </source>
</evidence>
<accession>A0AAE1LBU3</accession>
<keyword evidence="3" id="KW-1185">Reference proteome</keyword>
<keyword evidence="1" id="KW-1133">Transmembrane helix</keyword>
<proteinExistence type="predicted"/>
<feature type="transmembrane region" description="Helical" evidence="1">
    <location>
        <begin position="21"/>
        <end position="44"/>
    </location>
</feature>
<comment type="caution">
    <text evidence="2">The sequence shown here is derived from an EMBL/GenBank/DDBJ whole genome shotgun (WGS) entry which is preliminary data.</text>
</comment>
<gene>
    <name evidence="2" type="ORF">KUF71_021951</name>
</gene>
<keyword evidence="1" id="KW-0472">Membrane</keyword>
<reference evidence="2" key="2">
    <citation type="journal article" date="2023" name="BMC Genomics">
        <title>Pest status, molecular evolution, and epigenetic factors derived from the genome assembly of Frankliniella fusca, a thysanopteran phytovirus vector.</title>
        <authorList>
            <person name="Catto M.A."/>
            <person name="Labadie P.E."/>
            <person name="Jacobson A.L."/>
            <person name="Kennedy G.G."/>
            <person name="Srinivasan R."/>
            <person name="Hunt B.G."/>
        </authorList>
    </citation>
    <scope>NUCLEOTIDE SEQUENCE</scope>
    <source>
        <strain evidence="2">PL_HMW_Pooled</strain>
    </source>
</reference>
<dbReference type="Proteomes" id="UP001219518">
    <property type="component" value="Unassembled WGS sequence"/>
</dbReference>